<gene>
    <name evidence="2" type="ORF">MELLADRAFT_62569</name>
</gene>
<dbReference type="OrthoDB" id="10496393at2759"/>
<keyword evidence="3" id="KW-1185">Reference proteome</keyword>
<feature type="region of interest" description="Disordered" evidence="1">
    <location>
        <begin position="366"/>
        <end position="401"/>
    </location>
</feature>
<protein>
    <submittedName>
        <fullName evidence="2">Uncharacterized protein</fullName>
    </submittedName>
</protein>
<sequence>MDTLDISHKFDKMQNEIPTDLTAPEDFNRGKSPHPTLHQTHPEPLDHGILGMITSKDPIFGQDQIYHNTYTIPGDSCNSDLLGSWTLQKSHSTNALRGLSDENHQHSIKDMFLAAPHKKKLNMGHLPKYEYHPGAQWGNDLRQSSANLPSSDIWKPCGPSELQSIYSPRLNSLPEHLSVDGYNGLFQNQHFYPSATEPTHLLLNPSYWVDSTIHRMAHLDSLYIPQENIPQVNPIYNFPMPTSSNPVRLEGSNHNLFLQGTPGEQQVSHLIEPQNNHDIVTIPQSVSKRLCLNLVENSKQSKNHPLSPTEWQRNVLEGSSHQEKYPFPSTIEAQHMTPETRPSGADAPAASSSLLATAEDISESIPGPIVPHYTGSKDTQQGNNLKKRKKSMLKSNDQPNLTVSMTENLEESNDGGPDNRGIDTFDKYPIEAFVNDRNFHSKLVKSIKLFSESKNLELKTYNPKSLIFVKDLKNEVVKSTDIDFWPQIHKAYKTLTVPFIGILLILHPQTYTEANLEDELIQDGTKFMQTFFSQLYRVGLEHEVKGWETNFHKCFDISKPSNLLHYTTKLSHPSRITLKLLWSLWKRWFRGSTYQDKIIVSGLDNFAILIQRNILKLKPLTGVSTFEAPLNNFQIKHNRRILGKASKSGNFTWRALYRPAIHIGKEHYEMLTLREDSDEFFDQLNEALKSKDVPNNPRFDSKGIHIADVFVRKLYNELTPCFFGSLVAMHSNIEHGQLLEDLIDDGWKYLRSFLNLLKGSVSRKELEGIDTMEKQALDMCLSFFSNGCRSKDFSFENILALLTSWFNKSSYPNKKMVREVNNGWYLLEMIHNKYQVLITSMR</sequence>
<dbReference type="VEuPathDB" id="FungiDB:MELLADRAFT_62569"/>
<dbReference type="InParanoid" id="F4RJE6"/>
<dbReference type="Proteomes" id="UP000001072">
    <property type="component" value="Unassembled WGS sequence"/>
</dbReference>
<dbReference type="AlphaFoldDB" id="F4RJE6"/>
<organism evidence="3">
    <name type="scientific">Melampsora larici-populina (strain 98AG31 / pathotype 3-4-7)</name>
    <name type="common">Poplar leaf rust fungus</name>
    <dbReference type="NCBI Taxonomy" id="747676"/>
    <lineage>
        <taxon>Eukaryota</taxon>
        <taxon>Fungi</taxon>
        <taxon>Dikarya</taxon>
        <taxon>Basidiomycota</taxon>
        <taxon>Pucciniomycotina</taxon>
        <taxon>Pucciniomycetes</taxon>
        <taxon>Pucciniales</taxon>
        <taxon>Melampsoraceae</taxon>
        <taxon>Melampsora</taxon>
    </lineage>
</organism>
<accession>F4RJE6</accession>
<dbReference type="EMBL" id="GL883104">
    <property type="protein sequence ID" value="EGG07510.1"/>
    <property type="molecule type" value="Genomic_DNA"/>
</dbReference>
<dbReference type="KEGG" id="mlr:MELLADRAFT_62569"/>
<dbReference type="RefSeq" id="XP_007409417.1">
    <property type="nucleotide sequence ID" value="XM_007409355.1"/>
</dbReference>
<name>F4RJE6_MELLP</name>
<evidence type="ECO:0000313" key="3">
    <source>
        <dbReference type="Proteomes" id="UP000001072"/>
    </source>
</evidence>
<feature type="region of interest" description="Disordered" evidence="1">
    <location>
        <begin position="20"/>
        <end position="43"/>
    </location>
</feature>
<evidence type="ECO:0000256" key="1">
    <source>
        <dbReference type="SAM" id="MobiDB-lite"/>
    </source>
</evidence>
<dbReference type="HOGENOM" id="CLU_338034_0_0_1"/>
<proteinExistence type="predicted"/>
<dbReference type="GeneID" id="18929935"/>
<reference evidence="3" key="1">
    <citation type="journal article" date="2011" name="Proc. Natl. Acad. Sci. U.S.A.">
        <title>Obligate biotrophy features unraveled by the genomic analysis of rust fungi.</title>
        <authorList>
            <person name="Duplessis S."/>
            <person name="Cuomo C.A."/>
            <person name="Lin Y.-C."/>
            <person name="Aerts A."/>
            <person name="Tisserant E."/>
            <person name="Veneault-Fourrey C."/>
            <person name="Joly D.L."/>
            <person name="Hacquard S."/>
            <person name="Amselem J."/>
            <person name="Cantarel B.L."/>
            <person name="Chiu R."/>
            <person name="Coutinho P.M."/>
            <person name="Feau N."/>
            <person name="Field M."/>
            <person name="Frey P."/>
            <person name="Gelhaye E."/>
            <person name="Goldberg J."/>
            <person name="Grabherr M.G."/>
            <person name="Kodira C.D."/>
            <person name="Kohler A."/>
            <person name="Kuees U."/>
            <person name="Lindquist E.A."/>
            <person name="Lucas S.M."/>
            <person name="Mago R."/>
            <person name="Mauceli E."/>
            <person name="Morin E."/>
            <person name="Murat C."/>
            <person name="Pangilinan J.L."/>
            <person name="Park R."/>
            <person name="Pearson M."/>
            <person name="Quesneville H."/>
            <person name="Rouhier N."/>
            <person name="Sakthikumar S."/>
            <person name="Salamov A.A."/>
            <person name="Schmutz J."/>
            <person name="Selles B."/>
            <person name="Shapiro H."/>
            <person name="Tanguay P."/>
            <person name="Tuskan G.A."/>
            <person name="Henrissat B."/>
            <person name="Van de Peer Y."/>
            <person name="Rouze P."/>
            <person name="Ellis J.G."/>
            <person name="Dodds P.N."/>
            <person name="Schein J.E."/>
            <person name="Zhong S."/>
            <person name="Hamelin R.C."/>
            <person name="Grigoriev I.V."/>
            <person name="Szabo L.J."/>
            <person name="Martin F."/>
        </authorList>
    </citation>
    <scope>NUCLEOTIDE SEQUENCE [LARGE SCALE GENOMIC DNA]</scope>
    <source>
        <strain evidence="3">98AG31 / pathotype 3-4-7</strain>
    </source>
</reference>
<evidence type="ECO:0000313" key="2">
    <source>
        <dbReference type="EMBL" id="EGG07510.1"/>
    </source>
</evidence>